<evidence type="ECO:0000313" key="5">
    <source>
        <dbReference type="EMBL" id="MCA5892928.1"/>
    </source>
</evidence>
<dbReference type="Pfam" id="PF03990">
    <property type="entry name" value="DUF348"/>
    <property type="match status" value="1"/>
</dbReference>
<keyword evidence="3" id="KW-1133">Transmembrane helix</keyword>
<protein>
    <submittedName>
        <fullName evidence="5">G5 domain-containing protein</fullName>
    </submittedName>
</protein>
<feature type="region of interest" description="Disordered" evidence="2">
    <location>
        <begin position="223"/>
        <end position="247"/>
    </location>
</feature>
<accession>A0ABS7ZD15</accession>
<feature type="compositionally biased region" description="Low complexity" evidence="2">
    <location>
        <begin position="238"/>
        <end position="247"/>
    </location>
</feature>
<evidence type="ECO:0000256" key="1">
    <source>
        <dbReference type="ARBA" id="ARBA00022729"/>
    </source>
</evidence>
<organism evidence="5 6">
    <name type="scientific">Isoptericola luteus</name>
    <dbReference type="NCBI Taxonomy" id="2879484"/>
    <lineage>
        <taxon>Bacteria</taxon>
        <taxon>Bacillati</taxon>
        <taxon>Actinomycetota</taxon>
        <taxon>Actinomycetes</taxon>
        <taxon>Micrococcales</taxon>
        <taxon>Promicromonosporaceae</taxon>
        <taxon>Isoptericola</taxon>
    </lineage>
</organism>
<feature type="compositionally biased region" description="Low complexity" evidence="2">
    <location>
        <begin position="340"/>
        <end position="349"/>
    </location>
</feature>
<dbReference type="Proteomes" id="UP001319870">
    <property type="component" value="Unassembled WGS sequence"/>
</dbReference>
<feature type="region of interest" description="Disordered" evidence="2">
    <location>
        <begin position="1"/>
        <end position="25"/>
    </location>
</feature>
<dbReference type="SUPFAM" id="SSF53955">
    <property type="entry name" value="Lysozyme-like"/>
    <property type="match status" value="1"/>
</dbReference>
<name>A0ABS7ZD15_9MICO</name>
<feature type="domain" description="G5" evidence="4">
    <location>
        <begin position="256"/>
        <end position="337"/>
    </location>
</feature>
<dbReference type="PROSITE" id="PS51109">
    <property type="entry name" value="G5"/>
    <property type="match status" value="1"/>
</dbReference>
<keyword evidence="6" id="KW-1185">Reference proteome</keyword>
<dbReference type="InterPro" id="IPR011098">
    <property type="entry name" value="G5_dom"/>
</dbReference>
<dbReference type="SMART" id="SM01208">
    <property type="entry name" value="G5"/>
    <property type="match status" value="1"/>
</dbReference>
<evidence type="ECO:0000256" key="3">
    <source>
        <dbReference type="SAM" id="Phobius"/>
    </source>
</evidence>
<dbReference type="InterPro" id="IPR007137">
    <property type="entry name" value="DUF348"/>
</dbReference>
<dbReference type="Gene3D" id="1.10.530.10">
    <property type="match status" value="1"/>
</dbReference>
<comment type="caution">
    <text evidence="5">The sequence shown here is derived from an EMBL/GenBank/DDBJ whole genome shotgun (WGS) entry which is preliminary data.</text>
</comment>
<keyword evidence="3" id="KW-0812">Transmembrane</keyword>
<evidence type="ECO:0000313" key="6">
    <source>
        <dbReference type="Proteomes" id="UP001319870"/>
    </source>
</evidence>
<dbReference type="InterPro" id="IPR023346">
    <property type="entry name" value="Lysozyme-like_dom_sf"/>
</dbReference>
<dbReference type="Gene3D" id="2.20.230.10">
    <property type="entry name" value="Resuscitation-promoting factor rpfb"/>
    <property type="match status" value="1"/>
</dbReference>
<feature type="transmembrane region" description="Helical" evidence="3">
    <location>
        <begin position="28"/>
        <end position="48"/>
    </location>
</feature>
<reference evidence="5 6" key="1">
    <citation type="submission" date="2021-09" db="EMBL/GenBank/DDBJ databases">
        <title>Isoptericola luteus sp. nov., a novel bacterium isolated from Harbin, the capital city of Heilongjiang province.</title>
        <authorList>
            <person name="Li J."/>
        </authorList>
    </citation>
    <scope>NUCLEOTIDE SEQUENCE [LARGE SCALE GENOMIC DNA]</scope>
    <source>
        <strain evidence="5 6">NEAU-Y5</strain>
    </source>
</reference>
<evidence type="ECO:0000259" key="4">
    <source>
        <dbReference type="PROSITE" id="PS51109"/>
    </source>
</evidence>
<keyword evidence="3" id="KW-0472">Membrane</keyword>
<dbReference type="RefSeq" id="WP_225564687.1">
    <property type="nucleotide sequence ID" value="NZ_JAIXCQ010000003.1"/>
</dbReference>
<keyword evidence="1" id="KW-0732">Signal</keyword>
<proteinExistence type="predicted"/>
<dbReference type="Pfam" id="PF07501">
    <property type="entry name" value="G5"/>
    <property type="match status" value="1"/>
</dbReference>
<gene>
    <name evidence="5" type="ORF">LEP48_06110</name>
</gene>
<sequence>MTTSPDLFEPTPTDQARPETPARRPRRLLVAGITAAAVVAGGGAAAYAGSLKSVTLDVDGELRTVTTTAGSVDGLLEAQGVVVDTRDEVTPGADSALRDGSDVVVRSGKQLALQVDGERTDTWVTALDADEALDVLSARGSDVRIVASRSGDRASLPVDLDVDGPVAVVHDGTAHVVGDGTDVADVATALDAADVELDRDDRVHVADAAAKDVAKDVAAAQKKADEADEADEADKADGAATQAAAQTEAPEVAVVVQRVETKDVTRKVDVEHKTTTKKDSGRYADLDAKVTRKGSDGVRTVVHEVTTVDGKVVKKSKVSDEVTKKPVTEVRVKGTKKRPSTPTSSGSTRDIGRQMAAARGWSGSQWSCLESLWTKESGWDASAQNPSSGAYGIPQSLPGSKMATAGADWQTNPATQIEWGLGYISGRYGTPCAAWGHSQSVGWY</sequence>
<feature type="region of interest" description="Disordered" evidence="2">
    <location>
        <begin position="330"/>
        <end position="351"/>
    </location>
</feature>
<evidence type="ECO:0000256" key="2">
    <source>
        <dbReference type="SAM" id="MobiDB-lite"/>
    </source>
</evidence>
<dbReference type="EMBL" id="JAIXCQ010000003">
    <property type="protein sequence ID" value="MCA5892928.1"/>
    <property type="molecule type" value="Genomic_DNA"/>
</dbReference>